<keyword evidence="4" id="KW-0067">ATP-binding</keyword>
<dbReference type="GO" id="GO:0016887">
    <property type="term" value="F:ATP hydrolysis activity"/>
    <property type="evidence" value="ECO:0007669"/>
    <property type="project" value="InterPro"/>
</dbReference>
<keyword evidence="3" id="KW-0547">Nucleotide-binding</keyword>
<dbReference type="GO" id="GO:0030253">
    <property type="term" value="P:protein secretion by the type I secretion system"/>
    <property type="evidence" value="ECO:0007669"/>
    <property type="project" value="InterPro"/>
</dbReference>
<protein>
    <submittedName>
        <fullName evidence="10">Type I secretion system ATP binding protein</fullName>
    </submittedName>
</protein>
<evidence type="ECO:0000256" key="5">
    <source>
        <dbReference type="ARBA" id="ARBA00022989"/>
    </source>
</evidence>
<dbReference type="Gene3D" id="1.20.1560.10">
    <property type="entry name" value="ABC transporter type 1, transmembrane domain"/>
    <property type="match status" value="1"/>
</dbReference>
<dbReference type="InterPro" id="IPR036640">
    <property type="entry name" value="ABC1_TM_sf"/>
</dbReference>
<dbReference type="InterPro" id="IPR003593">
    <property type="entry name" value="AAA+_ATPase"/>
</dbReference>
<dbReference type="RefSeq" id="WP_015498313.1">
    <property type="nucleotide sequence ID" value="NC_020911.1"/>
</dbReference>
<dbReference type="GO" id="GO:0034040">
    <property type="term" value="F:ATPase-coupled lipid transmembrane transporter activity"/>
    <property type="evidence" value="ECO:0007669"/>
    <property type="project" value="TreeGrafter"/>
</dbReference>
<dbReference type="InterPro" id="IPR011527">
    <property type="entry name" value="ABC1_TM_dom"/>
</dbReference>
<keyword evidence="6 7" id="KW-0472">Membrane</keyword>
<evidence type="ECO:0000259" key="9">
    <source>
        <dbReference type="PROSITE" id="PS50929"/>
    </source>
</evidence>
<dbReference type="HOGENOM" id="CLU_000604_95_6_5"/>
<dbReference type="eggNOG" id="COG4618">
    <property type="taxonomic scope" value="Bacteria"/>
</dbReference>
<sequence length="584" mass="62879">MIVKEPTRAEIRAGQEELLSVRKRSRPMYWFVAIFSSFVNALMLTGPLYMLNVYDRVLGSRSFETLVALSVLVGFMYLMMGILDYARGRIMGRVGAQFQVDLDERVFNASMQARASGRAPAEATTGQRDLQSVQRAITSPVAMAPFDLPWTVIFLLGIFIFHPYLGYLAIGGGSILVAIAVINQFSSKRPLEEANKTTYHAENMGEQLRSGADTIQALGMRKSAFDRWIQLRNESLRAGIKAGDLAGGFGSVTKSLRLFLQSAMLGVGAYLVLQGELTPGAMIAGSILLGRALAPIELLVSQWPVLNRGKSGWVNLTRLLGSVPEPGRRTELPRPAARIVADQVTVLPPGETKASLRMISFSVNPGEAVGVIGPSGAGKTSLARALAGLWQPAGGTIRLDGATLDQYEPDVLGSYVGYLPQSIQLLNGSIRDNIARMSSDPDDAAVIKAAKRAAAHEMILKLPEGYDTIVDSAGGRLSGGQVQRVGLARAMYGDPVYLVLDEPNSNLDNEGSVAVNNAIRLMREEGRCVFVMAHRPAAIEQCDKLMYIDGGVLKAFGPTEEVKAQILANRTQIEQGKGKGGGVT</sequence>
<comment type="subcellular location">
    <subcellularLocation>
        <location evidence="1">Cell membrane</location>
        <topology evidence="1">Multi-pass membrane protein</topology>
    </subcellularLocation>
</comment>
<dbReference type="GO" id="GO:0140359">
    <property type="term" value="F:ABC-type transporter activity"/>
    <property type="evidence" value="ECO:0007669"/>
    <property type="project" value="InterPro"/>
</dbReference>
<dbReference type="GO" id="GO:0030256">
    <property type="term" value="C:type I protein secretion system complex"/>
    <property type="evidence" value="ECO:0007669"/>
    <property type="project" value="InterPro"/>
</dbReference>
<evidence type="ECO:0000259" key="8">
    <source>
        <dbReference type="PROSITE" id="PS50893"/>
    </source>
</evidence>
<evidence type="ECO:0000313" key="10">
    <source>
        <dbReference type="EMBL" id="AGI66264.1"/>
    </source>
</evidence>
<dbReference type="InterPro" id="IPR003439">
    <property type="entry name" value="ABC_transporter-like_ATP-bd"/>
</dbReference>
<organism evidence="10 11">
    <name type="scientific">Octadecabacter antarcticus 307</name>
    <dbReference type="NCBI Taxonomy" id="391626"/>
    <lineage>
        <taxon>Bacteria</taxon>
        <taxon>Pseudomonadati</taxon>
        <taxon>Pseudomonadota</taxon>
        <taxon>Alphaproteobacteria</taxon>
        <taxon>Rhodobacterales</taxon>
        <taxon>Roseobacteraceae</taxon>
        <taxon>Octadecabacter</taxon>
    </lineage>
</organism>
<dbReference type="SUPFAM" id="SSF90123">
    <property type="entry name" value="ABC transporter transmembrane region"/>
    <property type="match status" value="1"/>
</dbReference>
<keyword evidence="2 7" id="KW-0812">Transmembrane</keyword>
<dbReference type="OrthoDB" id="9808328at2"/>
<dbReference type="PANTHER" id="PTHR24221">
    <property type="entry name" value="ATP-BINDING CASSETTE SUB-FAMILY B"/>
    <property type="match status" value="1"/>
</dbReference>
<dbReference type="KEGG" id="oat:OAN307_c05260"/>
<evidence type="ECO:0000256" key="4">
    <source>
        <dbReference type="ARBA" id="ARBA00022840"/>
    </source>
</evidence>
<dbReference type="Pfam" id="PF00005">
    <property type="entry name" value="ABC_tran"/>
    <property type="match status" value="1"/>
</dbReference>
<dbReference type="PANTHER" id="PTHR24221:SF248">
    <property type="entry name" value="ABC TRANSPORTER TRANSMEMBRANE REGION"/>
    <property type="match status" value="1"/>
</dbReference>
<evidence type="ECO:0000256" key="6">
    <source>
        <dbReference type="ARBA" id="ARBA00023136"/>
    </source>
</evidence>
<gene>
    <name evidence="10" type="ORF">OAN307_c05260</name>
</gene>
<dbReference type="Gene3D" id="3.40.50.300">
    <property type="entry name" value="P-loop containing nucleotide triphosphate hydrolases"/>
    <property type="match status" value="1"/>
</dbReference>
<evidence type="ECO:0000256" key="1">
    <source>
        <dbReference type="ARBA" id="ARBA00004651"/>
    </source>
</evidence>
<feature type="transmembrane region" description="Helical" evidence="7">
    <location>
        <begin position="63"/>
        <end position="83"/>
    </location>
</feature>
<dbReference type="EMBL" id="CP003740">
    <property type="protein sequence ID" value="AGI66264.1"/>
    <property type="molecule type" value="Genomic_DNA"/>
</dbReference>
<evidence type="ECO:0000313" key="11">
    <source>
        <dbReference type="Proteomes" id="UP000005307"/>
    </source>
</evidence>
<keyword evidence="5 7" id="KW-1133">Transmembrane helix</keyword>
<dbReference type="GO" id="GO:0005524">
    <property type="term" value="F:ATP binding"/>
    <property type="evidence" value="ECO:0007669"/>
    <property type="project" value="UniProtKB-KW"/>
</dbReference>
<dbReference type="Proteomes" id="UP000005307">
    <property type="component" value="Chromosome"/>
</dbReference>
<reference evidence="10 11" key="1">
    <citation type="journal article" date="2013" name="PLoS ONE">
        <title>Poles Apart: Arctic and Antarctic Octadecabacter strains Share High Genome Plasticity and a New Type of Xanthorhodopsin.</title>
        <authorList>
            <person name="Vollmers J."/>
            <person name="Voget S."/>
            <person name="Dietrich S."/>
            <person name="Gollnow K."/>
            <person name="Smits M."/>
            <person name="Meyer K."/>
            <person name="Brinkhoff T."/>
            <person name="Simon M."/>
            <person name="Daniel R."/>
        </authorList>
    </citation>
    <scope>NUCLEOTIDE SEQUENCE [LARGE SCALE GENOMIC DNA]</scope>
    <source>
        <strain evidence="10 11">307</strain>
    </source>
</reference>
<dbReference type="AlphaFoldDB" id="M9R0T1"/>
<dbReference type="PROSITE" id="PS50893">
    <property type="entry name" value="ABC_TRANSPORTER_2"/>
    <property type="match status" value="1"/>
</dbReference>
<dbReference type="InterPro" id="IPR027417">
    <property type="entry name" value="P-loop_NTPase"/>
</dbReference>
<evidence type="ECO:0000256" key="7">
    <source>
        <dbReference type="SAM" id="Phobius"/>
    </source>
</evidence>
<accession>M9R0T1</accession>
<proteinExistence type="predicted"/>
<feature type="domain" description="ABC transporter" evidence="8">
    <location>
        <begin position="339"/>
        <end position="575"/>
    </location>
</feature>
<keyword evidence="11" id="KW-1185">Reference proteome</keyword>
<dbReference type="STRING" id="391626.OAN307_c05260"/>
<evidence type="ECO:0000256" key="2">
    <source>
        <dbReference type="ARBA" id="ARBA00022692"/>
    </source>
</evidence>
<dbReference type="InterPro" id="IPR039421">
    <property type="entry name" value="Type_1_exporter"/>
</dbReference>
<dbReference type="SMART" id="SM00382">
    <property type="entry name" value="AAA"/>
    <property type="match status" value="1"/>
</dbReference>
<dbReference type="NCBIfam" id="TIGR01842">
    <property type="entry name" value="type_I_sec_PrtD"/>
    <property type="match status" value="1"/>
</dbReference>
<dbReference type="InterPro" id="IPR010128">
    <property type="entry name" value="ATPase_T1SS_PrtD-like"/>
</dbReference>
<dbReference type="SUPFAM" id="SSF52540">
    <property type="entry name" value="P-loop containing nucleoside triphosphate hydrolases"/>
    <property type="match status" value="1"/>
</dbReference>
<feature type="transmembrane region" description="Helical" evidence="7">
    <location>
        <begin position="167"/>
        <end position="186"/>
    </location>
</feature>
<feature type="domain" description="ABC transmembrane type-1" evidence="9">
    <location>
        <begin position="30"/>
        <end position="308"/>
    </location>
</feature>
<evidence type="ECO:0000256" key="3">
    <source>
        <dbReference type="ARBA" id="ARBA00022741"/>
    </source>
</evidence>
<dbReference type="PROSITE" id="PS50929">
    <property type="entry name" value="ABC_TM1F"/>
    <property type="match status" value="1"/>
</dbReference>
<name>M9R0T1_9RHOB</name>
<feature type="transmembrane region" description="Helical" evidence="7">
    <location>
        <begin position="28"/>
        <end position="51"/>
    </location>
</feature>
<dbReference type="GO" id="GO:0005886">
    <property type="term" value="C:plasma membrane"/>
    <property type="evidence" value="ECO:0007669"/>
    <property type="project" value="UniProtKB-SubCell"/>
</dbReference>
<dbReference type="Pfam" id="PF00664">
    <property type="entry name" value="ABC_membrane"/>
    <property type="match status" value="1"/>
</dbReference>